<feature type="region of interest" description="Disordered" evidence="1">
    <location>
        <begin position="66"/>
        <end position="98"/>
    </location>
</feature>
<sequence>MKKSTKRLAVVLAALMTIQPAMFAVDGALTKEIVALELELTKMKTRTGEYADMSEAALNRKIDRTKKKLDKKKSKAKKEAEKDKEAIKDGAKKAGKELKKAGKDIGDAFKEIFD</sequence>
<dbReference type="RefSeq" id="WP_074644353.1">
    <property type="nucleotide sequence ID" value="NZ_FOFU01000007.1"/>
</dbReference>
<dbReference type="STRING" id="163.SAMN04487775_101467"/>
<protein>
    <submittedName>
        <fullName evidence="3">Uncharacterized protein</fullName>
    </submittedName>
</protein>
<feature type="chain" id="PRO_5010165775" evidence="2">
    <location>
        <begin position="24"/>
        <end position="114"/>
    </location>
</feature>
<evidence type="ECO:0000313" key="3">
    <source>
        <dbReference type="EMBL" id="SEQ62661.1"/>
    </source>
</evidence>
<feature type="compositionally biased region" description="Basic residues" evidence="1">
    <location>
        <begin position="66"/>
        <end position="76"/>
    </location>
</feature>
<keyword evidence="2" id="KW-0732">Signal</keyword>
<organism evidence="3 4">
    <name type="scientific">Treponema bryantii</name>
    <dbReference type="NCBI Taxonomy" id="163"/>
    <lineage>
        <taxon>Bacteria</taxon>
        <taxon>Pseudomonadati</taxon>
        <taxon>Spirochaetota</taxon>
        <taxon>Spirochaetia</taxon>
        <taxon>Spirochaetales</taxon>
        <taxon>Treponemataceae</taxon>
        <taxon>Treponema</taxon>
    </lineage>
</organism>
<evidence type="ECO:0000313" key="4">
    <source>
        <dbReference type="Proteomes" id="UP000182360"/>
    </source>
</evidence>
<gene>
    <name evidence="3" type="ORF">SAMN04487977_10738</name>
</gene>
<dbReference type="AlphaFoldDB" id="A0A1H9HJY6"/>
<name>A0A1H9HJY6_9SPIR</name>
<keyword evidence="4" id="KW-1185">Reference proteome</keyword>
<dbReference type="OrthoDB" id="9867160at2"/>
<dbReference type="Proteomes" id="UP000182360">
    <property type="component" value="Unassembled WGS sequence"/>
</dbReference>
<dbReference type="EMBL" id="FOFU01000007">
    <property type="protein sequence ID" value="SEQ62661.1"/>
    <property type="molecule type" value="Genomic_DNA"/>
</dbReference>
<feature type="compositionally biased region" description="Basic and acidic residues" evidence="1">
    <location>
        <begin position="77"/>
        <end position="98"/>
    </location>
</feature>
<proteinExistence type="predicted"/>
<evidence type="ECO:0000256" key="2">
    <source>
        <dbReference type="SAM" id="SignalP"/>
    </source>
</evidence>
<accession>A0A1H9HJY6</accession>
<evidence type="ECO:0000256" key="1">
    <source>
        <dbReference type="SAM" id="MobiDB-lite"/>
    </source>
</evidence>
<feature type="signal peptide" evidence="2">
    <location>
        <begin position="1"/>
        <end position="23"/>
    </location>
</feature>
<reference evidence="3 4" key="1">
    <citation type="submission" date="2016-10" db="EMBL/GenBank/DDBJ databases">
        <authorList>
            <person name="de Groot N.N."/>
        </authorList>
    </citation>
    <scope>NUCLEOTIDE SEQUENCE [LARGE SCALE GENOMIC DNA]</scope>
    <source>
        <strain evidence="3 4">B25</strain>
    </source>
</reference>